<dbReference type="EMBL" id="CP094358">
    <property type="protein sequence ID" value="UOB17923.1"/>
    <property type="molecule type" value="Genomic_DNA"/>
</dbReference>
<dbReference type="Gene3D" id="3.40.50.620">
    <property type="entry name" value="HUPs"/>
    <property type="match status" value="2"/>
</dbReference>
<evidence type="ECO:0000313" key="3">
    <source>
        <dbReference type="EMBL" id="UOB17923.1"/>
    </source>
</evidence>
<organism evidence="3 4">
    <name type="scientific">Abyssalbus ytuae</name>
    <dbReference type="NCBI Taxonomy" id="2926907"/>
    <lineage>
        <taxon>Bacteria</taxon>
        <taxon>Pseudomonadati</taxon>
        <taxon>Bacteroidota</taxon>
        <taxon>Flavobacteriia</taxon>
        <taxon>Flavobacteriales</taxon>
        <taxon>Flavobacteriaceae</taxon>
        <taxon>Abyssalbus</taxon>
    </lineage>
</organism>
<name>A0A9E6ZU97_9FLAO</name>
<dbReference type="RefSeq" id="WP_255843744.1">
    <property type="nucleotide sequence ID" value="NZ_CP094358.1"/>
</dbReference>
<dbReference type="PANTHER" id="PTHR46268">
    <property type="entry name" value="STRESS RESPONSE PROTEIN NHAX"/>
    <property type="match status" value="1"/>
</dbReference>
<dbReference type="CDD" id="cd00293">
    <property type="entry name" value="USP-like"/>
    <property type="match status" value="1"/>
</dbReference>
<feature type="domain" description="UspA" evidence="2">
    <location>
        <begin position="1"/>
        <end position="147"/>
    </location>
</feature>
<dbReference type="InterPro" id="IPR014729">
    <property type="entry name" value="Rossmann-like_a/b/a_fold"/>
</dbReference>
<dbReference type="AlphaFoldDB" id="A0A9E6ZU97"/>
<sequence length="285" mass="33011">MKRILIPTDFSDNARNAIDYALELFKSEECKFFFLHTYTIPYLGIDYLTVAGNDFKKIEADIKKEADSNLAKLIDELLRDYSNPKHTYKTISAFNILTDEINDIVEDEDIDLIIMGTKGATGAKSILFGTNTVFVMRKASCPVLAIPENFRFREIMEILFASDYLVFYKRREIKMLLHLATANNAQITVMHMEEENKLSVNQIKNKEFIDECCEGVNHNFIKLKDKNLSLAIDHYLENHPTDMLAMMNRKHSLLERLLLRQNIEKIGFKIKIPFLVMKDTGRLRG</sequence>
<protein>
    <submittedName>
        <fullName evidence="3">Universal stress protein</fullName>
    </submittedName>
</protein>
<keyword evidence="4" id="KW-1185">Reference proteome</keyword>
<dbReference type="PANTHER" id="PTHR46268:SF6">
    <property type="entry name" value="UNIVERSAL STRESS PROTEIN UP12"/>
    <property type="match status" value="1"/>
</dbReference>
<dbReference type="InterPro" id="IPR006015">
    <property type="entry name" value="Universal_stress_UspA"/>
</dbReference>
<gene>
    <name evidence="3" type="ORF">MQE35_01170</name>
</gene>
<reference evidence="3" key="1">
    <citation type="submission" date="2022-03" db="EMBL/GenBank/DDBJ databases">
        <title>Description of Abyssus ytuae gen. nov., sp. nov., a novel member of the family Flavobacteriaceae isolated from the sediment of Mariana Trench.</title>
        <authorList>
            <person name="Zhang J."/>
            <person name="Xu X."/>
        </authorList>
    </citation>
    <scope>NUCLEOTIDE SEQUENCE</scope>
    <source>
        <strain evidence="3">MT3330</strain>
    </source>
</reference>
<comment type="similarity">
    <text evidence="1">Belongs to the universal stress protein A family.</text>
</comment>
<dbReference type="Pfam" id="PF00582">
    <property type="entry name" value="Usp"/>
    <property type="match status" value="1"/>
</dbReference>
<proteinExistence type="inferred from homology"/>
<dbReference type="Proteomes" id="UP000831290">
    <property type="component" value="Chromosome"/>
</dbReference>
<dbReference type="KEGG" id="fbm:MQE35_01170"/>
<accession>A0A9E6ZU97</accession>
<evidence type="ECO:0000256" key="1">
    <source>
        <dbReference type="ARBA" id="ARBA00008791"/>
    </source>
</evidence>
<evidence type="ECO:0000313" key="4">
    <source>
        <dbReference type="Proteomes" id="UP000831290"/>
    </source>
</evidence>
<dbReference type="SUPFAM" id="SSF52402">
    <property type="entry name" value="Adenine nucleotide alpha hydrolases-like"/>
    <property type="match status" value="2"/>
</dbReference>
<dbReference type="InterPro" id="IPR006016">
    <property type="entry name" value="UspA"/>
</dbReference>
<evidence type="ECO:0000259" key="2">
    <source>
        <dbReference type="Pfam" id="PF00582"/>
    </source>
</evidence>
<dbReference type="PRINTS" id="PR01438">
    <property type="entry name" value="UNVRSLSTRESS"/>
</dbReference>